<feature type="domain" description="YcaO" evidence="1">
    <location>
        <begin position="51"/>
        <end position="396"/>
    </location>
</feature>
<protein>
    <submittedName>
        <fullName evidence="2">YcaO-like family protein</fullName>
    </submittedName>
</protein>
<dbReference type="InterPro" id="IPR003776">
    <property type="entry name" value="YcaO-like_dom"/>
</dbReference>
<evidence type="ECO:0000313" key="2">
    <source>
        <dbReference type="EMBL" id="MBC2690047.1"/>
    </source>
</evidence>
<dbReference type="PROSITE" id="PS51664">
    <property type="entry name" value="YCAO"/>
    <property type="match status" value="1"/>
</dbReference>
<dbReference type="AlphaFoldDB" id="A0A7X1GCP6"/>
<dbReference type="Gene3D" id="3.30.1330.230">
    <property type="match status" value="1"/>
</dbReference>
<dbReference type="Pfam" id="PF02624">
    <property type="entry name" value="YcaO"/>
    <property type="match status" value="1"/>
</dbReference>
<evidence type="ECO:0000259" key="1">
    <source>
        <dbReference type="PROSITE" id="PS51664"/>
    </source>
</evidence>
<accession>A0A7X1GCP6</accession>
<gene>
    <name evidence="2" type="ORF">H7995_09570</name>
</gene>
<dbReference type="EMBL" id="JACMYG010000007">
    <property type="protein sequence ID" value="MBC2690047.1"/>
    <property type="molecule type" value="Genomic_DNA"/>
</dbReference>
<proteinExistence type="predicted"/>
<organism evidence="2 3">
    <name type="scientific">Pseudomonas kielensis</name>
    <dbReference type="NCBI Taxonomy" id="2762577"/>
    <lineage>
        <taxon>Bacteria</taxon>
        <taxon>Pseudomonadati</taxon>
        <taxon>Pseudomonadota</taxon>
        <taxon>Gammaproteobacteria</taxon>
        <taxon>Pseudomonadales</taxon>
        <taxon>Pseudomonadaceae</taxon>
        <taxon>Pseudomonas</taxon>
    </lineage>
</organism>
<reference evidence="2 3" key="1">
    <citation type="submission" date="2020-08" db="EMBL/GenBank/DDBJ databases">
        <title>Pseudomonas sp. nov.</title>
        <authorList>
            <person name="Gieschler S."/>
            <person name="Fiedler G."/>
            <person name="Brinks E."/>
            <person name="Boehnlein C."/>
            <person name="Franz C.M.A.P."/>
            <person name="Kabisch J."/>
        </authorList>
    </citation>
    <scope>NUCLEOTIDE SEQUENCE [LARGE SCALE GENOMIC DNA]</scope>
    <source>
        <strain evidence="2 3">MBT-1</strain>
    </source>
</reference>
<evidence type="ECO:0000313" key="3">
    <source>
        <dbReference type="Proteomes" id="UP000526003"/>
    </source>
</evidence>
<dbReference type="Proteomes" id="UP000526003">
    <property type="component" value="Unassembled WGS sequence"/>
</dbReference>
<name>A0A7X1GCP6_9PSED</name>
<comment type="caution">
    <text evidence="2">The sequence shown here is derived from an EMBL/GenBank/DDBJ whole genome shotgun (WGS) entry which is preliminary data.</text>
</comment>
<sequence length="396" mass="43824">MSEREFPPAIALAKIKKIIQSLNLRSKTHYTDEHKLVATAELVDENNKHIQSGAGKGPDSLTGALAESIEHFSTFQRNKGQALNQNCELIATQKGAEHDGLLTGLPYRAGPIEAFKLTTLDNAETLYIPSIILCPTIEKDSWDGEDPNMQFLSRYSSNSGIAFGCTKAEAILHGANEVIERHILSCFFMAVCTIGPSLKLYSPSKALLTKALESTPHALSLAEQLQIIIIKDVMNIYFSVAIPKYGPGDFHISPIGSGCSLDICTAVQRAVTEQHQVHTLYDDTQEIVDRRSLDFLSRSKILRHLIDFEPATHLRLPTLDLPSINFNTSVPLQLRTLENNLIASGKTIYHRIISRYPDDGIVCQAYVPRLERFNLIRNGSWVAPQAILRQAPAGTL</sequence>
<dbReference type="RefSeq" id="WP_185818276.1">
    <property type="nucleotide sequence ID" value="NZ_JACMYG010000007.1"/>
</dbReference>
<keyword evidence="3" id="KW-1185">Reference proteome</keyword>